<dbReference type="InterPro" id="IPR036271">
    <property type="entry name" value="Tet_transcr_reg_TetR-rel_C_sf"/>
</dbReference>
<dbReference type="InterPro" id="IPR009057">
    <property type="entry name" value="Homeodomain-like_sf"/>
</dbReference>
<proteinExistence type="predicted"/>
<dbReference type="Gene3D" id="1.10.357.10">
    <property type="entry name" value="Tetracycline Repressor, domain 2"/>
    <property type="match status" value="1"/>
</dbReference>
<dbReference type="PROSITE" id="PS50977">
    <property type="entry name" value="HTH_TETR_2"/>
    <property type="match status" value="1"/>
</dbReference>
<feature type="DNA-binding region" description="H-T-H motif" evidence="4">
    <location>
        <begin position="31"/>
        <end position="50"/>
    </location>
</feature>
<sequence length="185" mass="19754">MTAAARGREVRGRLLTAAAELVAERGWTAVSTRILAERAGVTPSVVHYHFPSMPALLNEAVIEAIRQFANGFEACLDIAATPTEALDVILASLADQTAADPMPRLFIEAYLAAARDEELHARLVEVTDELRRRVSAWLGGHGVSAPDDTAAVLIAALDGLVLQRGIGARVDAGPVLRRLVEEEKA</sequence>
<evidence type="ECO:0000256" key="4">
    <source>
        <dbReference type="PROSITE-ProRule" id="PRU00335"/>
    </source>
</evidence>
<dbReference type="PANTHER" id="PTHR30055">
    <property type="entry name" value="HTH-TYPE TRANSCRIPTIONAL REGULATOR RUTR"/>
    <property type="match status" value="1"/>
</dbReference>
<dbReference type="SUPFAM" id="SSF48498">
    <property type="entry name" value="Tetracyclin repressor-like, C-terminal domain"/>
    <property type="match status" value="1"/>
</dbReference>
<dbReference type="PRINTS" id="PR00455">
    <property type="entry name" value="HTHTETR"/>
</dbReference>
<dbReference type="Pfam" id="PF17940">
    <property type="entry name" value="TetR_C_31"/>
    <property type="match status" value="1"/>
</dbReference>
<dbReference type="InterPro" id="IPR041583">
    <property type="entry name" value="TetR_C_31"/>
</dbReference>
<comment type="caution">
    <text evidence="6">The sequence shown here is derived from an EMBL/GenBank/DDBJ whole genome shotgun (WGS) entry which is preliminary data.</text>
</comment>
<dbReference type="Proteomes" id="UP000295680">
    <property type="component" value="Unassembled WGS sequence"/>
</dbReference>
<dbReference type="InterPro" id="IPR050109">
    <property type="entry name" value="HTH-type_TetR-like_transc_reg"/>
</dbReference>
<organism evidence="6 7">
    <name type="scientific">Actinocrispum wychmicini</name>
    <dbReference type="NCBI Taxonomy" id="1213861"/>
    <lineage>
        <taxon>Bacteria</taxon>
        <taxon>Bacillati</taxon>
        <taxon>Actinomycetota</taxon>
        <taxon>Actinomycetes</taxon>
        <taxon>Pseudonocardiales</taxon>
        <taxon>Pseudonocardiaceae</taxon>
        <taxon>Actinocrispum</taxon>
    </lineage>
</organism>
<protein>
    <submittedName>
        <fullName evidence="6">TetR family transcriptional regulator</fullName>
    </submittedName>
</protein>
<dbReference type="InterPro" id="IPR001647">
    <property type="entry name" value="HTH_TetR"/>
</dbReference>
<evidence type="ECO:0000259" key="5">
    <source>
        <dbReference type="PROSITE" id="PS50977"/>
    </source>
</evidence>
<dbReference type="RefSeq" id="WP_243726779.1">
    <property type="nucleotide sequence ID" value="NZ_SLWS01000002.1"/>
</dbReference>
<keyword evidence="1" id="KW-0805">Transcription regulation</keyword>
<evidence type="ECO:0000256" key="1">
    <source>
        <dbReference type="ARBA" id="ARBA00023015"/>
    </source>
</evidence>
<dbReference type="Pfam" id="PF00440">
    <property type="entry name" value="TetR_N"/>
    <property type="match status" value="1"/>
</dbReference>
<evidence type="ECO:0000313" key="6">
    <source>
        <dbReference type="EMBL" id="TCO62409.1"/>
    </source>
</evidence>
<dbReference type="EMBL" id="SLWS01000002">
    <property type="protein sequence ID" value="TCO62409.1"/>
    <property type="molecule type" value="Genomic_DNA"/>
</dbReference>
<name>A0A4R2JYR6_9PSEU</name>
<dbReference type="PANTHER" id="PTHR30055:SF234">
    <property type="entry name" value="HTH-TYPE TRANSCRIPTIONAL REGULATOR BETI"/>
    <property type="match status" value="1"/>
</dbReference>
<dbReference type="AlphaFoldDB" id="A0A4R2JYR6"/>
<keyword evidence="2 4" id="KW-0238">DNA-binding</keyword>
<accession>A0A4R2JYR6</accession>
<evidence type="ECO:0000256" key="3">
    <source>
        <dbReference type="ARBA" id="ARBA00023163"/>
    </source>
</evidence>
<dbReference type="GO" id="GO:0003700">
    <property type="term" value="F:DNA-binding transcription factor activity"/>
    <property type="evidence" value="ECO:0007669"/>
    <property type="project" value="TreeGrafter"/>
</dbReference>
<evidence type="ECO:0000256" key="2">
    <source>
        <dbReference type="ARBA" id="ARBA00023125"/>
    </source>
</evidence>
<feature type="domain" description="HTH tetR-type" evidence="5">
    <location>
        <begin position="8"/>
        <end position="68"/>
    </location>
</feature>
<dbReference type="SUPFAM" id="SSF46689">
    <property type="entry name" value="Homeodomain-like"/>
    <property type="match status" value="1"/>
</dbReference>
<evidence type="ECO:0000313" key="7">
    <source>
        <dbReference type="Proteomes" id="UP000295680"/>
    </source>
</evidence>
<gene>
    <name evidence="6" type="ORF">EV192_102547</name>
</gene>
<reference evidence="6 7" key="1">
    <citation type="submission" date="2019-03" db="EMBL/GenBank/DDBJ databases">
        <title>Genomic Encyclopedia of Type Strains, Phase IV (KMG-IV): sequencing the most valuable type-strain genomes for metagenomic binning, comparative biology and taxonomic classification.</title>
        <authorList>
            <person name="Goeker M."/>
        </authorList>
    </citation>
    <scope>NUCLEOTIDE SEQUENCE [LARGE SCALE GENOMIC DNA]</scope>
    <source>
        <strain evidence="6 7">DSM 45934</strain>
    </source>
</reference>
<dbReference type="GO" id="GO:0000976">
    <property type="term" value="F:transcription cis-regulatory region binding"/>
    <property type="evidence" value="ECO:0007669"/>
    <property type="project" value="TreeGrafter"/>
</dbReference>
<keyword evidence="7" id="KW-1185">Reference proteome</keyword>
<keyword evidence="3" id="KW-0804">Transcription</keyword>